<dbReference type="RefSeq" id="WP_377188242.1">
    <property type="nucleotide sequence ID" value="NZ_JBHUOG010000002.1"/>
</dbReference>
<accession>A0ABW5VXX8</accession>
<name>A0ABW5VXX8_9MICO</name>
<evidence type="ECO:0000313" key="3">
    <source>
        <dbReference type="Proteomes" id="UP001597479"/>
    </source>
</evidence>
<dbReference type="Proteomes" id="UP001597479">
    <property type="component" value="Unassembled WGS sequence"/>
</dbReference>
<protein>
    <submittedName>
        <fullName evidence="2">Uncharacterized protein</fullName>
    </submittedName>
</protein>
<comment type="caution">
    <text evidence="2">The sequence shown here is derived from an EMBL/GenBank/DDBJ whole genome shotgun (WGS) entry which is preliminary data.</text>
</comment>
<evidence type="ECO:0000313" key="2">
    <source>
        <dbReference type="EMBL" id="MFD2796518.1"/>
    </source>
</evidence>
<sequence>MGTEPGTARAHGDELRRGIDPDALGRDALGADVARAAEVPGPTQLEAGCVRAAYEAIAAAGERADAPDDATSVSLRDGAGAAAVAARVADEIGAGAGGALRAAARAWYPYAVESESTSWEAGLKAFSETCESDHEADQELVVRAVEAAGRAAGHDDTATGRAIGAFSAELQRRTSLGEDLPTAWTGAVRHTAEEAPDPVFHTVADAVRGVLRP</sequence>
<dbReference type="EMBL" id="JBHUOG010000002">
    <property type="protein sequence ID" value="MFD2796518.1"/>
    <property type="molecule type" value="Genomic_DNA"/>
</dbReference>
<feature type="region of interest" description="Disordered" evidence="1">
    <location>
        <begin position="1"/>
        <end position="23"/>
    </location>
</feature>
<gene>
    <name evidence="2" type="ORF">ACFS27_23350</name>
</gene>
<keyword evidence="3" id="KW-1185">Reference proteome</keyword>
<evidence type="ECO:0000256" key="1">
    <source>
        <dbReference type="SAM" id="MobiDB-lite"/>
    </source>
</evidence>
<reference evidence="3" key="1">
    <citation type="journal article" date="2019" name="Int. J. Syst. Evol. Microbiol.">
        <title>The Global Catalogue of Microorganisms (GCM) 10K type strain sequencing project: providing services to taxonomists for standard genome sequencing and annotation.</title>
        <authorList>
            <consortium name="The Broad Institute Genomics Platform"/>
            <consortium name="The Broad Institute Genome Sequencing Center for Infectious Disease"/>
            <person name="Wu L."/>
            <person name="Ma J."/>
        </authorList>
    </citation>
    <scope>NUCLEOTIDE SEQUENCE [LARGE SCALE GENOMIC DNA]</scope>
    <source>
        <strain evidence="3">CCM 7044</strain>
    </source>
</reference>
<proteinExistence type="predicted"/>
<feature type="compositionally biased region" description="Basic and acidic residues" evidence="1">
    <location>
        <begin position="10"/>
        <end position="23"/>
    </location>
</feature>
<organism evidence="2 3">
    <name type="scientific">Promicromonospora vindobonensis</name>
    <dbReference type="NCBI Taxonomy" id="195748"/>
    <lineage>
        <taxon>Bacteria</taxon>
        <taxon>Bacillati</taxon>
        <taxon>Actinomycetota</taxon>
        <taxon>Actinomycetes</taxon>
        <taxon>Micrococcales</taxon>
        <taxon>Promicromonosporaceae</taxon>
        <taxon>Promicromonospora</taxon>
    </lineage>
</organism>